<dbReference type="EMBL" id="KQ947426">
    <property type="protein sequence ID" value="KUJ11532.1"/>
    <property type="molecule type" value="Genomic_DNA"/>
</dbReference>
<gene>
    <name evidence="2" type="ORF">LY89DRAFT_226921</name>
</gene>
<feature type="region of interest" description="Disordered" evidence="1">
    <location>
        <begin position="79"/>
        <end position="140"/>
    </location>
</feature>
<evidence type="ECO:0000256" key="1">
    <source>
        <dbReference type="SAM" id="MobiDB-lite"/>
    </source>
</evidence>
<dbReference type="OrthoDB" id="3558158at2759"/>
<dbReference type="Proteomes" id="UP000070700">
    <property type="component" value="Unassembled WGS sequence"/>
</dbReference>
<feature type="compositionally biased region" description="Acidic residues" evidence="1">
    <location>
        <begin position="93"/>
        <end position="133"/>
    </location>
</feature>
<dbReference type="AlphaFoldDB" id="A0A194WVB3"/>
<dbReference type="RefSeq" id="XP_018065887.1">
    <property type="nucleotide sequence ID" value="XM_018206001.1"/>
</dbReference>
<organism evidence="2 3">
    <name type="scientific">Mollisia scopiformis</name>
    <name type="common">Conifer needle endophyte fungus</name>
    <name type="synonym">Phialocephala scopiformis</name>
    <dbReference type="NCBI Taxonomy" id="149040"/>
    <lineage>
        <taxon>Eukaryota</taxon>
        <taxon>Fungi</taxon>
        <taxon>Dikarya</taxon>
        <taxon>Ascomycota</taxon>
        <taxon>Pezizomycotina</taxon>
        <taxon>Leotiomycetes</taxon>
        <taxon>Helotiales</taxon>
        <taxon>Mollisiaceae</taxon>
        <taxon>Mollisia</taxon>
    </lineage>
</organism>
<dbReference type="KEGG" id="psco:LY89DRAFT_226921"/>
<evidence type="ECO:0000313" key="2">
    <source>
        <dbReference type="EMBL" id="KUJ11532.1"/>
    </source>
</evidence>
<sequence length="140" mass="15298">MGGGPENPMKMEMDGVVTPLNERVTTLTINDDQATAMSVGDNKEGVLDGADTDSEIDVMDVVEHKQELMRELKALGVKPLLKPDYTKPLDEPSWGDEDDEEEDDDVDMEGEGEGVLDGEDEEEGDEGLEDGELEELRSGK</sequence>
<name>A0A194WVB3_MOLSC</name>
<feature type="region of interest" description="Disordered" evidence="1">
    <location>
        <begin position="29"/>
        <end position="51"/>
    </location>
</feature>
<evidence type="ECO:0000313" key="3">
    <source>
        <dbReference type="Proteomes" id="UP000070700"/>
    </source>
</evidence>
<reference evidence="2 3" key="1">
    <citation type="submission" date="2015-10" db="EMBL/GenBank/DDBJ databases">
        <title>Full genome of DAOMC 229536 Phialocephala scopiformis, a fungal endophyte of spruce producing the potent anti-insectan compound rugulosin.</title>
        <authorList>
            <consortium name="DOE Joint Genome Institute"/>
            <person name="Walker A.K."/>
            <person name="Frasz S.L."/>
            <person name="Seifert K.A."/>
            <person name="Miller J.D."/>
            <person name="Mondo S.J."/>
            <person name="Labutti K."/>
            <person name="Lipzen A."/>
            <person name="Dockter R."/>
            <person name="Kennedy M."/>
            <person name="Grigoriev I.V."/>
            <person name="Spatafora J.W."/>
        </authorList>
    </citation>
    <scope>NUCLEOTIDE SEQUENCE [LARGE SCALE GENOMIC DNA]</scope>
    <source>
        <strain evidence="2 3">CBS 120377</strain>
    </source>
</reference>
<dbReference type="InParanoid" id="A0A194WVB3"/>
<protein>
    <submittedName>
        <fullName evidence="2">Uncharacterized protein</fullName>
    </submittedName>
</protein>
<keyword evidence="3" id="KW-1185">Reference proteome</keyword>
<proteinExistence type="predicted"/>
<dbReference type="GeneID" id="28815727"/>
<accession>A0A194WVB3</accession>